<dbReference type="KEGG" id="rgu:A4W93_00270"/>
<gene>
    <name evidence="1" type="ORF">A4W93_00270</name>
</gene>
<dbReference type="Proteomes" id="UP000193427">
    <property type="component" value="Chromosome"/>
</dbReference>
<evidence type="ECO:0000313" key="2">
    <source>
        <dbReference type="Proteomes" id="UP000193427"/>
    </source>
</evidence>
<dbReference type="InterPro" id="IPR023401">
    <property type="entry name" value="ODC_N"/>
</dbReference>
<dbReference type="SUPFAM" id="SSF51735">
    <property type="entry name" value="NAD(P)-binding Rossmann-fold domains"/>
    <property type="match status" value="1"/>
</dbReference>
<name>A0A1W6L2R3_9BURK</name>
<dbReference type="Gene3D" id="3.40.50.720">
    <property type="entry name" value="NAD(P)-binding Rossmann-like Domain"/>
    <property type="match status" value="1"/>
</dbReference>
<protein>
    <submittedName>
        <fullName evidence="1">Uncharacterized protein</fullName>
    </submittedName>
</protein>
<dbReference type="GO" id="GO:0005737">
    <property type="term" value="C:cytoplasm"/>
    <property type="evidence" value="ECO:0007669"/>
    <property type="project" value="TreeGrafter"/>
</dbReference>
<dbReference type="Gene3D" id="3.30.1780.10">
    <property type="entry name" value="ornithine cyclodeaminase, domain 1"/>
    <property type="match status" value="1"/>
</dbReference>
<dbReference type="EMBL" id="CP015118">
    <property type="protein sequence ID" value="ARN18476.1"/>
    <property type="molecule type" value="Genomic_DNA"/>
</dbReference>
<dbReference type="PIRSF" id="PIRSF001439">
    <property type="entry name" value="CryM"/>
    <property type="match status" value="1"/>
</dbReference>
<dbReference type="RefSeq" id="WP_085748707.1">
    <property type="nucleotide sequence ID" value="NZ_BSPR01000010.1"/>
</dbReference>
<dbReference type="STRING" id="946333.A4W93_00270"/>
<dbReference type="PANTHER" id="PTHR13812">
    <property type="entry name" value="KETIMINE REDUCTASE MU-CRYSTALLIN"/>
    <property type="match status" value="1"/>
</dbReference>
<evidence type="ECO:0000313" key="1">
    <source>
        <dbReference type="EMBL" id="ARN18476.1"/>
    </source>
</evidence>
<organism evidence="1 2">
    <name type="scientific">Piscinibacter gummiphilus</name>
    <dbReference type="NCBI Taxonomy" id="946333"/>
    <lineage>
        <taxon>Bacteria</taxon>
        <taxon>Pseudomonadati</taxon>
        <taxon>Pseudomonadota</taxon>
        <taxon>Betaproteobacteria</taxon>
        <taxon>Burkholderiales</taxon>
        <taxon>Sphaerotilaceae</taxon>
        <taxon>Piscinibacter</taxon>
    </lineage>
</organism>
<accession>A0A1W6L2R3</accession>
<keyword evidence="2" id="KW-1185">Reference proteome</keyword>
<sequence length="303" mass="32112">MLPLIDDAFVAAHVSPAATREAIAAAFRALAAGRASIQPRSRIECGGFRLSTMGGIWLDAGLAAVKTYGTVQGQFDFLCNLFDARSGAPLAVLQANELTRVRTPALSTLAALRLAPKPRRLALFGAGVQGRAHLDALLEACPFEEVAVVNPHDISDWCRSASARWGRPVRQLDADTAVDGADVVVTTTRSKQPVFDGRRLQRGASVIAVGTSLPTGTELDDTTLSRAARVIVEWKPQSLVEAGEVVIGQRNGALDADRVVDLVELGDAPWRSSPDDIVVFKTVGVGLTDLAAASLAWAAWNAR</sequence>
<reference evidence="1 2" key="1">
    <citation type="submission" date="2016-04" db="EMBL/GenBank/DDBJ databases">
        <title>Complete genome sequence of natural rubber-degrading, novel Gram-negative bacterium, Rhizobacter gummiphilus strain NS21.</title>
        <authorList>
            <person name="Tabata M."/>
            <person name="Kasai D."/>
            <person name="Fukuda M."/>
        </authorList>
    </citation>
    <scope>NUCLEOTIDE SEQUENCE [LARGE SCALE GENOMIC DNA]</scope>
    <source>
        <strain evidence="1 2">NS21</strain>
    </source>
</reference>
<dbReference type="AlphaFoldDB" id="A0A1W6L2R3"/>
<dbReference type="InterPro" id="IPR036291">
    <property type="entry name" value="NAD(P)-bd_dom_sf"/>
</dbReference>
<dbReference type="OrthoDB" id="5293744at2"/>
<dbReference type="InterPro" id="IPR003462">
    <property type="entry name" value="ODC_Mu_crystall"/>
</dbReference>
<dbReference type="PANTHER" id="PTHR13812:SF19">
    <property type="entry name" value="KETIMINE REDUCTASE MU-CRYSTALLIN"/>
    <property type="match status" value="1"/>
</dbReference>
<dbReference type="Pfam" id="PF02423">
    <property type="entry name" value="OCD_Mu_crystall"/>
    <property type="match status" value="1"/>
</dbReference>
<proteinExistence type="predicted"/>